<dbReference type="SUPFAM" id="SSF53474">
    <property type="entry name" value="alpha/beta-Hydrolases"/>
    <property type="match status" value="1"/>
</dbReference>
<evidence type="ECO:0000256" key="3">
    <source>
        <dbReference type="SAM" id="SignalP"/>
    </source>
</evidence>
<evidence type="ECO:0000313" key="5">
    <source>
        <dbReference type="EMBL" id="MCA6067954.1"/>
    </source>
</evidence>
<dbReference type="PANTHER" id="PTHR10655:SF17">
    <property type="entry name" value="LYSOPHOSPHOLIPASE-LIKE PROTEIN 1"/>
    <property type="match status" value="1"/>
</dbReference>
<feature type="chain" id="PRO_5045524117" evidence="3">
    <location>
        <begin position="20"/>
        <end position="250"/>
    </location>
</feature>
<dbReference type="PROSITE" id="PS51257">
    <property type="entry name" value="PROKAR_LIPOPROTEIN"/>
    <property type="match status" value="1"/>
</dbReference>
<accession>A0ABS8A1U8</accession>
<comment type="caution">
    <text evidence="5">The sequence shown here is derived from an EMBL/GenBank/DDBJ whole genome shotgun (WGS) entry which is preliminary data.</text>
</comment>
<reference evidence="5 6" key="1">
    <citation type="submission" date="2021-09" db="EMBL/GenBank/DDBJ databases">
        <title>Genome sequencing and assembly of Chryseobacterium sp. RG1.</title>
        <authorList>
            <person name="Chhetri G."/>
        </authorList>
    </citation>
    <scope>NUCLEOTIDE SEQUENCE [LARGE SCALE GENOMIC DNA]</scope>
    <source>
        <strain evidence="5 6">RG1</strain>
    </source>
</reference>
<evidence type="ECO:0000256" key="2">
    <source>
        <dbReference type="ARBA" id="ARBA00022801"/>
    </source>
</evidence>
<gene>
    <name evidence="5" type="ORF">JI747_012235</name>
</gene>
<dbReference type="RefSeq" id="WP_225689061.1">
    <property type="nucleotide sequence ID" value="NZ_JAERSE020000003.1"/>
</dbReference>
<organism evidence="5 6">
    <name type="scientific">Chryseobacterium tagetis</name>
    <dbReference type="NCBI Taxonomy" id="2801334"/>
    <lineage>
        <taxon>Bacteria</taxon>
        <taxon>Pseudomonadati</taxon>
        <taxon>Bacteroidota</taxon>
        <taxon>Flavobacteriia</taxon>
        <taxon>Flavobacteriales</taxon>
        <taxon>Weeksellaceae</taxon>
        <taxon>Chryseobacterium group</taxon>
        <taxon>Chryseobacterium</taxon>
    </lineage>
</organism>
<protein>
    <submittedName>
        <fullName evidence="5">Dienelactone hydrolase family protein</fullName>
    </submittedName>
</protein>
<keyword evidence="6" id="KW-1185">Reference proteome</keyword>
<proteinExistence type="inferred from homology"/>
<dbReference type="Pfam" id="PF02230">
    <property type="entry name" value="Abhydrolase_2"/>
    <property type="match status" value="1"/>
</dbReference>
<keyword evidence="3" id="KW-0732">Signal</keyword>
<dbReference type="InterPro" id="IPR003140">
    <property type="entry name" value="PLipase/COase/thioEstase"/>
</dbReference>
<sequence>MKSLLNLALVLSLTIACQAKESENPISESNEIPTIKNDSLFYKTREAKGTEKPVLLILMHGFGANEEDLLPLADSFPENYIVITPQAPYKIGDQNYQWYTSEKDADGGFGGKKEELTASITKIKNLVKSLQEKYNVKADKTFIGGFSQGANMSYELGLTSPSLFRGIAVLSGTIFNTLKETEDKTKAGSLKIFIAHGEQDNRIPLTEAESSKKWLDAHQYQSEFHIYKGMSHYISQEEIQDLVKFTQKNL</sequence>
<keyword evidence="2 5" id="KW-0378">Hydrolase</keyword>
<feature type="signal peptide" evidence="3">
    <location>
        <begin position="1"/>
        <end position="19"/>
    </location>
</feature>
<dbReference type="GO" id="GO:0016787">
    <property type="term" value="F:hydrolase activity"/>
    <property type="evidence" value="ECO:0007669"/>
    <property type="project" value="UniProtKB-KW"/>
</dbReference>
<dbReference type="InterPro" id="IPR050565">
    <property type="entry name" value="LYPA1-2/EST-like"/>
</dbReference>
<evidence type="ECO:0000259" key="4">
    <source>
        <dbReference type="Pfam" id="PF02230"/>
    </source>
</evidence>
<dbReference type="Gene3D" id="3.40.50.1820">
    <property type="entry name" value="alpha/beta hydrolase"/>
    <property type="match status" value="1"/>
</dbReference>
<dbReference type="PANTHER" id="PTHR10655">
    <property type="entry name" value="LYSOPHOSPHOLIPASE-RELATED"/>
    <property type="match status" value="1"/>
</dbReference>
<dbReference type="Proteomes" id="UP000618240">
    <property type="component" value="Unassembled WGS sequence"/>
</dbReference>
<dbReference type="EMBL" id="JAERSE020000003">
    <property type="protein sequence ID" value="MCA6067954.1"/>
    <property type="molecule type" value="Genomic_DNA"/>
</dbReference>
<feature type="domain" description="Phospholipase/carboxylesterase/thioesterase" evidence="4">
    <location>
        <begin position="49"/>
        <end position="249"/>
    </location>
</feature>
<evidence type="ECO:0000256" key="1">
    <source>
        <dbReference type="ARBA" id="ARBA00006499"/>
    </source>
</evidence>
<name>A0ABS8A1U8_9FLAO</name>
<dbReference type="InterPro" id="IPR029058">
    <property type="entry name" value="AB_hydrolase_fold"/>
</dbReference>
<evidence type="ECO:0000313" key="6">
    <source>
        <dbReference type="Proteomes" id="UP000618240"/>
    </source>
</evidence>
<comment type="similarity">
    <text evidence="1">Belongs to the AB hydrolase superfamily. AB hydrolase 2 family.</text>
</comment>